<feature type="domain" description="C-type lectin" evidence="2">
    <location>
        <begin position="28"/>
        <end position="164"/>
    </location>
</feature>
<feature type="non-terminal residue" evidence="3">
    <location>
        <position position="166"/>
    </location>
</feature>
<comment type="caution">
    <text evidence="3">The sequence shown here is derived from an EMBL/GenBank/DDBJ whole genome shotgun (WGS) entry which is preliminary data.</text>
</comment>
<evidence type="ECO:0000313" key="3">
    <source>
        <dbReference type="EMBL" id="CAL4085680.1"/>
    </source>
</evidence>
<feature type="signal peptide" evidence="1">
    <location>
        <begin position="1"/>
        <end position="17"/>
    </location>
</feature>
<dbReference type="Pfam" id="PF00059">
    <property type="entry name" value="Lectin_C"/>
    <property type="match status" value="1"/>
</dbReference>
<feature type="chain" id="PRO_5043830865" description="C-type lectin domain-containing protein" evidence="1">
    <location>
        <begin position="18"/>
        <end position="166"/>
    </location>
</feature>
<dbReference type="InterPro" id="IPR016187">
    <property type="entry name" value="CTDL_fold"/>
</dbReference>
<keyword evidence="1" id="KW-0732">Signal</keyword>
<proteinExistence type="predicted"/>
<dbReference type="InterPro" id="IPR016186">
    <property type="entry name" value="C-type_lectin-like/link_sf"/>
</dbReference>
<dbReference type="SUPFAM" id="SSF56436">
    <property type="entry name" value="C-type lectin-like"/>
    <property type="match status" value="1"/>
</dbReference>
<dbReference type="Gene3D" id="3.10.100.10">
    <property type="entry name" value="Mannose-Binding Protein A, subunit A"/>
    <property type="match status" value="1"/>
</dbReference>
<dbReference type="InterPro" id="IPR001304">
    <property type="entry name" value="C-type_lectin-like"/>
</dbReference>
<gene>
    <name evidence="3" type="ORF">MNOR_LOCUS12781</name>
</gene>
<dbReference type="Proteomes" id="UP001497623">
    <property type="component" value="Unassembled WGS sequence"/>
</dbReference>
<sequence length="166" mass="18737">MLMFGIQLVLFTQLFHGKCPGGDLFEEIADTCYYFSIDRGERHTWDEARRFCPDIGSLLDETVDLAEIGNEATCQSDGLMLQKIAEKGEWSWLGGSDEEQEASWKWVTSGRSLSLKDSAWREIDPNNGADQNCLVAVIAGDYHRTYLGDLPCNNDGFKHPFVCQLF</sequence>
<dbReference type="PROSITE" id="PS50041">
    <property type="entry name" value="C_TYPE_LECTIN_2"/>
    <property type="match status" value="1"/>
</dbReference>
<keyword evidence="4" id="KW-1185">Reference proteome</keyword>
<reference evidence="3 4" key="1">
    <citation type="submission" date="2024-05" db="EMBL/GenBank/DDBJ databases">
        <authorList>
            <person name="Wallberg A."/>
        </authorList>
    </citation>
    <scope>NUCLEOTIDE SEQUENCE [LARGE SCALE GENOMIC DNA]</scope>
</reference>
<dbReference type="SMART" id="SM00034">
    <property type="entry name" value="CLECT"/>
    <property type="match status" value="1"/>
</dbReference>
<dbReference type="EMBL" id="CAXKWB010007117">
    <property type="protein sequence ID" value="CAL4085680.1"/>
    <property type="molecule type" value="Genomic_DNA"/>
</dbReference>
<evidence type="ECO:0000256" key="1">
    <source>
        <dbReference type="SAM" id="SignalP"/>
    </source>
</evidence>
<evidence type="ECO:0000313" key="4">
    <source>
        <dbReference type="Proteomes" id="UP001497623"/>
    </source>
</evidence>
<protein>
    <recommendedName>
        <fullName evidence="2">C-type lectin domain-containing protein</fullName>
    </recommendedName>
</protein>
<accession>A0AAV2QJF9</accession>
<organism evidence="3 4">
    <name type="scientific">Meganyctiphanes norvegica</name>
    <name type="common">Northern krill</name>
    <name type="synonym">Thysanopoda norvegica</name>
    <dbReference type="NCBI Taxonomy" id="48144"/>
    <lineage>
        <taxon>Eukaryota</taxon>
        <taxon>Metazoa</taxon>
        <taxon>Ecdysozoa</taxon>
        <taxon>Arthropoda</taxon>
        <taxon>Crustacea</taxon>
        <taxon>Multicrustacea</taxon>
        <taxon>Malacostraca</taxon>
        <taxon>Eumalacostraca</taxon>
        <taxon>Eucarida</taxon>
        <taxon>Euphausiacea</taxon>
        <taxon>Euphausiidae</taxon>
        <taxon>Meganyctiphanes</taxon>
    </lineage>
</organism>
<dbReference type="AlphaFoldDB" id="A0AAV2QJF9"/>
<evidence type="ECO:0000259" key="2">
    <source>
        <dbReference type="PROSITE" id="PS50041"/>
    </source>
</evidence>
<name>A0AAV2QJF9_MEGNR</name>